<feature type="domain" description="Chromo" evidence="2">
    <location>
        <begin position="661"/>
        <end position="724"/>
    </location>
</feature>
<gene>
    <name evidence="3" type="ORF">Tci_019913</name>
</gene>
<dbReference type="AlphaFoldDB" id="A0A6L2KIU0"/>
<dbReference type="InterPro" id="IPR000953">
    <property type="entry name" value="Chromo/chromo_shadow_dom"/>
</dbReference>
<dbReference type="PANTHER" id="PTHR11439">
    <property type="entry name" value="GAG-POL-RELATED RETROTRANSPOSON"/>
    <property type="match status" value="1"/>
</dbReference>
<evidence type="ECO:0000259" key="2">
    <source>
        <dbReference type="PROSITE" id="PS50013"/>
    </source>
</evidence>
<evidence type="ECO:0000313" key="3">
    <source>
        <dbReference type="EMBL" id="GEU47935.1"/>
    </source>
</evidence>
<evidence type="ECO:0000256" key="1">
    <source>
        <dbReference type="SAM" id="MobiDB-lite"/>
    </source>
</evidence>
<dbReference type="Pfam" id="PF00385">
    <property type="entry name" value="Chromo"/>
    <property type="match status" value="1"/>
</dbReference>
<sequence length="724" mass="83265">MLHSKELASPKQTALGKDISNPLMAGRLLKTTLPTRFVKLLIDHQLGDMSHHKDIYDNPSLTKKVFSNMKKVGTGFSVVVTPLFDNMLVLVAKEVGIIQDDVQFISIHTEPSTFKPHKKHKSKKHQTQAPKVPSLEPSPEHRLPSPSNDLLPSGFIEDLHSVYSKVNTATPVMEKEKSFKQGRIITNIDEDVEINLEEAQAKPYKMDLEHQEKVFSMHDVDDEEPAKVKEVLEVVTAAKLINEVVTTAGATTTAKAKKIVFNDDDDVYTKATPLASKIPIVDYKIHFERNKPYFKIIRADGNHMLFLSFSTLLKNFDREDLESPWKLVKERFEKTKPKNYSYDYLLKLSRQCLNNLMLKLVYGEIKRRYPLTHLTLEHMMSNVRLKVEEESEMSLELLRKKIPLEQVRTNLSKPVLTRRQLATDPKMCIFALIVNTDKPKTIKEALADSAWIQVMQEELHQFDRLQVWELVDKPFGKNEEGIDFEESFAPVARLEAGEFYVTQPDGFIDPDHPEKVYPLRKALYRLKQAPRAWTPDPSIPKRYLYQSGQYPKDSGFELTALSDADHAEYIDTYKSTSRGIQFLGDKSVSWILKKQDCTAMSSAEVEYVVLSASYAQRLRSEIYKALLDGVVQVYGDGFELLHGFSSPNGRANREVVTLYDREFEEILSNRMIQRRGVPSYKEYLIKWRDLPDSEASWKAEDLLWQFADEIKRYHKDGTMRTSRA</sequence>
<dbReference type="InterPro" id="IPR023780">
    <property type="entry name" value="Chromo_domain"/>
</dbReference>
<name>A0A6L2KIU0_TANCI</name>
<comment type="caution">
    <text evidence="3">The sequence shown here is derived from an EMBL/GenBank/DDBJ whole genome shotgun (WGS) entry which is preliminary data.</text>
</comment>
<dbReference type="SUPFAM" id="SSF54160">
    <property type="entry name" value="Chromo domain-like"/>
    <property type="match status" value="1"/>
</dbReference>
<proteinExistence type="predicted"/>
<accession>A0A6L2KIU0</accession>
<reference evidence="3" key="1">
    <citation type="journal article" date="2019" name="Sci. Rep.">
        <title>Draft genome of Tanacetum cinerariifolium, the natural source of mosquito coil.</title>
        <authorList>
            <person name="Yamashiro T."/>
            <person name="Shiraishi A."/>
            <person name="Satake H."/>
            <person name="Nakayama K."/>
        </authorList>
    </citation>
    <scope>NUCLEOTIDE SEQUENCE</scope>
</reference>
<dbReference type="SMART" id="SM00298">
    <property type="entry name" value="CHROMO"/>
    <property type="match status" value="1"/>
</dbReference>
<feature type="compositionally biased region" description="Basic residues" evidence="1">
    <location>
        <begin position="115"/>
        <end position="126"/>
    </location>
</feature>
<dbReference type="PROSITE" id="PS50013">
    <property type="entry name" value="CHROMO_2"/>
    <property type="match status" value="1"/>
</dbReference>
<dbReference type="Gene3D" id="2.40.50.40">
    <property type="match status" value="1"/>
</dbReference>
<dbReference type="EMBL" id="BKCJ010002347">
    <property type="protein sequence ID" value="GEU47935.1"/>
    <property type="molecule type" value="Genomic_DNA"/>
</dbReference>
<feature type="region of interest" description="Disordered" evidence="1">
    <location>
        <begin position="113"/>
        <end position="148"/>
    </location>
</feature>
<organism evidence="3">
    <name type="scientific">Tanacetum cinerariifolium</name>
    <name type="common">Dalmatian daisy</name>
    <name type="synonym">Chrysanthemum cinerariifolium</name>
    <dbReference type="NCBI Taxonomy" id="118510"/>
    <lineage>
        <taxon>Eukaryota</taxon>
        <taxon>Viridiplantae</taxon>
        <taxon>Streptophyta</taxon>
        <taxon>Embryophyta</taxon>
        <taxon>Tracheophyta</taxon>
        <taxon>Spermatophyta</taxon>
        <taxon>Magnoliopsida</taxon>
        <taxon>eudicotyledons</taxon>
        <taxon>Gunneridae</taxon>
        <taxon>Pentapetalae</taxon>
        <taxon>asterids</taxon>
        <taxon>campanulids</taxon>
        <taxon>Asterales</taxon>
        <taxon>Asteraceae</taxon>
        <taxon>Asteroideae</taxon>
        <taxon>Anthemideae</taxon>
        <taxon>Anthemidinae</taxon>
        <taxon>Tanacetum</taxon>
    </lineage>
</organism>
<protein>
    <submittedName>
        <fullName evidence="3">Integrase, catalytic region, zinc finger, CCHC-type, peptidase aspartic, catalytic</fullName>
    </submittedName>
</protein>
<dbReference type="PANTHER" id="PTHR11439:SF483">
    <property type="entry name" value="PEPTIDE SYNTHASE GLIP-LIKE, PUTATIVE (AFU_ORTHOLOGUE AFUA_3G12920)-RELATED"/>
    <property type="match status" value="1"/>
</dbReference>
<dbReference type="InterPro" id="IPR016197">
    <property type="entry name" value="Chromo-like_dom_sf"/>
</dbReference>